<dbReference type="AlphaFoldDB" id="A0A6A6WKR6"/>
<organism evidence="1 2">
    <name type="scientific">Pseudovirgaria hyperparasitica</name>
    <dbReference type="NCBI Taxonomy" id="470096"/>
    <lineage>
        <taxon>Eukaryota</taxon>
        <taxon>Fungi</taxon>
        <taxon>Dikarya</taxon>
        <taxon>Ascomycota</taxon>
        <taxon>Pezizomycotina</taxon>
        <taxon>Dothideomycetes</taxon>
        <taxon>Dothideomycetes incertae sedis</taxon>
        <taxon>Acrospermales</taxon>
        <taxon>Acrospermaceae</taxon>
        <taxon>Pseudovirgaria</taxon>
    </lineage>
</organism>
<evidence type="ECO:0000313" key="1">
    <source>
        <dbReference type="EMBL" id="KAF2762794.1"/>
    </source>
</evidence>
<evidence type="ECO:0000313" key="2">
    <source>
        <dbReference type="Proteomes" id="UP000799437"/>
    </source>
</evidence>
<dbReference type="Pfam" id="PF04031">
    <property type="entry name" value="Las1"/>
    <property type="match status" value="1"/>
</dbReference>
<dbReference type="GO" id="GO:0000460">
    <property type="term" value="P:maturation of 5.8S rRNA"/>
    <property type="evidence" value="ECO:0007669"/>
    <property type="project" value="TreeGrafter"/>
</dbReference>
<proteinExistence type="predicted"/>
<dbReference type="InterPro" id="IPR007174">
    <property type="entry name" value="Las1"/>
</dbReference>
<dbReference type="GO" id="GO:0004519">
    <property type="term" value="F:endonuclease activity"/>
    <property type="evidence" value="ECO:0007669"/>
    <property type="project" value="InterPro"/>
</dbReference>
<keyword evidence="2" id="KW-1185">Reference proteome</keyword>
<dbReference type="PANTHER" id="PTHR15002">
    <property type="entry name" value="RIBOSOMAL BIOGENESIS PROTEIN LAS1L"/>
    <property type="match status" value="1"/>
</dbReference>
<dbReference type="GO" id="GO:0090730">
    <property type="term" value="C:Las1 complex"/>
    <property type="evidence" value="ECO:0007669"/>
    <property type="project" value="InterPro"/>
</dbReference>
<sequence length="434" mass="48439">MDEGYGISHLQHEDADYQVTPWKTASELLIVRAQLFGLEGQDTEESRKDALQRIYAWQARGVIPLPVESTALLVQAQMFDKVQDDSQMAMRMVYATAVLRFVTAICDAFQPNGREKLPMQTIGTLLKLPPGLVETRHDATHKVLPTLKRLQHATEESLTWLWNYYWKDIDQVVSEIDPPETEESLVESKTSIQAALRAYLTSRKSEVKKKVRDGVAGPEGCRECLKLCGKLQHGQAILVGLLVGERMILPADRELGSSMEGAFLLWNPLFLQLDIYQPRFLSALVSSMTQLMNASTAHRVSLDPVKEAMFAWLHHILTAPAWGKHRAYEHGFRDLKTQILADCFSNFTHWSQKLAAAVLETAADDEEEDGVFADWAPVMEACMAATAGDGVDSKVPADVPTSNVKVNGHDKADFSLPSGWTRVLRSQLPNNILS</sequence>
<reference evidence="1" key="1">
    <citation type="journal article" date="2020" name="Stud. Mycol.">
        <title>101 Dothideomycetes genomes: a test case for predicting lifestyles and emergence of pathogens.</title>
        <authorList>
            <person name="Haridas S."/>
            <person name="Albert R."/>
            <person name="Binder M."/>
            <person name="Bloem J."/>
            <person name="Labutti K."/>
            <person name="Salamov A."/>
            <person name="Andreopoulos B."/>
            <person name="Baker S."/>
            <person name="Barry K."/>
            <person name="Bills G."/>
            <person name="Bluhm B."/>
            <person name="Cannon C."/>
            <person name="Castanera R."/>
            <person name="Culley D."/>
            <person name="Daum C."/>
            <person name="Ezra D."/>
            <person name="Gonzalez J."/>
            <person name="Henrissat B."/>
            <person name="Kuo A."/>
            <person name="Liang C."/>
            <person name="Lipzen A."/>
            <person name="Lutzoni F."/>
            <person name="Magnuson J."/>
            <person name="Mondo S."/>
            <person name="Nolan M."/>
            <person name="Ohm R."/>
            <person name="Pangilinan J."/>
            <person name="Park H.-J."/>
            <person name="Ramirez L."/>
            <person name="Alfaro M."/>
            <person name="Sun H."/>
            <person name="Tritt A."/>
            <person name="Yoshinaga Y."/>
            <person name="Zwiers L.-H."/>
            <person name="Turgeon B."/>
            <person name="Goodwin S."/>
            <person name="Spatafora J."/>
            <person name="Crous P."/>
            <person name="Grigoriev I."/>
        </authorList>
    </citation>
    <scope>NUCLEOTIDE SEQUENCE</scope>
    <source>
        <strain evidence="1">CBS 121739</strain>
    </source>
</reference>
<dbReference type="Proteomes" id="UP000799437">
    <property type="component" value="Unassembled WGS sequence"/>
</dbReference>
<protein>
    <submittedName>
        <fullName evidence="1">Las1-domain-containing protein</fullName>
    </submittedName>
</protein>
<dbReference type="RefSeq" id="XP_033605245.1">
    <property type="nucleotide sequence ID" value="XM_033746275.1"/>
</dbReference>
<accession>A0A6A6WKR6</accession>
<dbReference type="OrthoDB" id="10263222at2759"/>
<dbReference type="PANTHER" id="PTHR15002:SF0">
    <property type="entry name" value="RIBOSOMAL BIOGENESIS PROTEIN LAS1L"/>
    <property type="match status" value="1"/>
</dbReference>
<dbReference type="GO" id="GO:0000470">
    <property type="term" value="P:maturation of LSU-rRNA"/>
    <property type="evidence" value="ECO:0007669"/>
    <property type="project" value="TreeGrafter"/>
</dbReference>
<name>A0A6A6WKR6_9PEZI</name>
<gene>
    <name evidence="1" type="ORF">EJ05DRAFT_495655</name>
</gene>
<dbReference type="GeneID" id="54487329"/>
<dbReference type="EMBL" id="ML996565">
    <property type="protein sequence ID" value="KAF2762794.1"/>
    <property type="molecule type" value="Genomic_DNA"/>
</dbReference>
<dbReference type="GO" id="GO:0030687">
    <property type="term" value="C:preribosome, large subunit precursor"/>
    <property type="evidence" value="ECO:0007669"/>
    <property type="project" value="TreeGrafter"/>
</dbReference>